<keyword evidence="3 8" id="KW-0575">Peroxidase</keyword>
<sequence length="470" mass="51451">MTEITVVFVLLKLSVLLFCHHIRSFFFTTKMRLFIAVFLVAASSVFSCPYASSNSESSASPHFKRSPGWSSSYTPSMSDVDWATLRANVAAQVAMGLGPKMIRAGFTDAASYNSKTGTGGPHAQSLLLAKNADALQFVRSLKTGISGYISNADVISFAAAAAVSAASNRTVTWRPGRADALNATDAAFPASDGQTVPLWNAADVRAWFARLGFTSDRDAVVLMGGHTLGNCHLQVSGYAGPWTTTPLLLTNEFYTRLVTASTSPSLYSNVSVTFNGTTKWQWADNRGRMMLPVDMNMIRDPTYFSLIKEYAADNDKFMNDFVDAYGRLLELGVASILLNPVDSSLSRNQTTIDKPESASTCYPQASNPIVCFSSQSDNKGSTIFTVHSIKPGWVAFGEPHLLTVHSQVLNHFTRNLGPLRESLILWCLIVLKLKFFQTRVQTFSAHLLMYQLVDSILEQCRHQVAQALQT</sequence>
<evidence type="ECO:0000256" key="4">
    <source>
        <dbReference type="ARBA" id="ARBA00022617"/>
    </source>
</evidence>
<dbReference type="Proteomes" id="UP000193642">
    <property type="component" value="Unassembled WGS sequence"/>
</dbReference>
<evidence type="ECO:0000259" key="10">
    <source>
        <dbReference type="PROSITE" id="PS50873"/>
    </source>
</evidence>
<evidence type="ECO:0000256" key="9">
    <source>
        <dbReference type="SAM" id="Phobius"/>
    </source>
</evidence>
<accession>A0A1Y2BP48</accession>
<comment type="caution">
    <text evidence="11">The sequence shown here is derived from an EMBL/GenBank/DDBJ whole genome shotgun (WGS) entry which is preliminary data.</text>
</comment>
<dbReference type="PANTHER" id="PTHR31356:SF36">
    <property type="entry name" value="L-ASCORBATE PEROXIDASE 3"/>
    <property type="match status" value="1"/>
</dbReference>
<feature type="transmembrane region" description="Helical" evidence="9">
    <location>
        <begin position="33"/>
        <end position="52"/>
    </location>
</feature>
<dbReference type="SUPFAM" id="SSF48113">
    <property type="entry name" value="Heme-dependent peroxidases"/>
    <property type="match status" value="1"/>
</dbReference>
<dbReference type="Pfam" id="PF00141">
    <property type="entry name" value="peroxidase"/>
    <property type="match status" value="1"/>
</dbReference>
<feature type="transmembrane region" description="Helical" evidence="9">
    <location>
        <begin position="6"/>
        <end position="26"/>
    </location>
</feature>
<evidence type="ECO:0000256" key="5">
    <source>
        <dbReference type="ARBA" id="ARBA00022723"/>
    </source>
</evidence>
<protein>
    <recommendedName>
        <fullName evidence="8">Peroxidase</fullName>
        <ecNumber evidence="8">1.11.1.-</ecNumber>
    </recommendedName>
</protein>
<evidence type="ECO:0000313" key="12">
    <source>
        <dbReference type="Proteomes" id="UP000193642"/>
    </source>
</evidence>
<dbReference type="PROSITE" id="PS50873">
    <property type="entry name" value="PEROXIDASE_4"/>
    <property type="match status" value="1"/>
</dbReference>
<keyword evidence="12" id="KW-1185">Reference proteome</keyword>
<dbReference type="InterPro" id="IPR019793">
    <property type="entry name" value="Peroxidases_heam-ligand_BS"/>
</dbReference>
<dbReference type="STRING" id="329046.A0A1Y2BP48"/>
<dbReference type="PANTHER" id="PTHR31356">
    <property type="entry name" value="THYLAKOID LUMENAL 29 KDA PROTEIN, CHLOROPLASTIC-RELATED"/>
    <property type="match status" value="1"/>
</dbReference>
<dbReference type="EC" id="1.11.1.-" evidence="8"/>
<keyword evidence="9" id="KW-0812">Transmembrane</keyword>
<evidence type="ECO:0000256" key="1">
    <source>
        <dbReference type="ARBA" id="ARBA00003917"/>
    </source>
</evidence>
<organism evidence="11 12">
    <name type="scientific">Rhizoclosmatium globosum</name>
    <dbReference type="NCBI Taxonomy" id="329046"/>
    <lineage>
        <taxon>Eukaryota</taxon>
        <taxon>Fungi</taxon>
        <taxon>Fungi incertae sedis</taxon>
        <taxon>Chytridiomycota</taxon>
        <taxon>Chytridiomycota incertae sedis</taxon>
        <taxon>Chytridiomycetes</taxon>
        <taxon>Chytridiales</taxon>
        <taxon>Chytriomycetaceae</taxon>
        <taxon>Rhizoclosmatium</taxon>
    </lineage>
</organism>
<evidence type="ECO:0000256" key="3">
    <source>
        <dbReference type="ARBA" id="ARBA00022559"/>
    </source>
</evidence>
<dbReference type="Gene3D" id="1.10.520.10">
    <property type="match status" value="1"/>
</dbReference>
<dbReference type="PRINTS" id="PR00459">
    <property type="entry name" value="ASPEROXIDASE"/>
</dbReference>
<keyword evidence="5" id="KW-0479">Metal-binding</keyword>
<dbReference type="GO" id="GO:0004601">
    <property type="term" value="F:peroxidase activity"/>
    <property type="evidence" value="ECO:0007669"/>
    <property type="project" value="UniProtKB-KW"/>
</dbReference>
<evidence type="ECO:0000256" key="7">
    <source>
        <dbReference type="ARBA" id="ARBA00023004"/>
    </source>
</evidence>
<keyword evidence="6 8" id="KW-0560">Oxidoreductase</keyword>
<keyword evidence="4" id="KW-0349">Heme</keyword>
<feature type="domain" description="Plant heme peroxidase family profile" evidence="10">
    <location>
        <begin position="147"/>
        <end position="353"/>
    </location>
</feature>
<dbReference type="InterPro" id="IPR002207">
    <property type="entry name" value="Peroxidase_I"/>
</dbReference>
<dbReference type="OrthoDB" id="2113341at2759"/>
<dbReference type="GO" id="GO:0042744">
    <property type="term" value="P:hydrogen peroxide catabolic process"/>
    <property type="evidence" value="ECO:0007669"/>
    <property type="project" value="TreeGrafter"/>
</dbReference>
<dbReference type="AlphaFoldDB" id="A0A1Y2BP48"/>
<comment type="function">
    <text evidence="1">Destroys radicals which are normally produced within the cells and which are toxic to biological systems.</text>
</comment>
<dbReference type="GO" id="GO:0034599">
    <property type="term" value="P:cellular response to oxidative stress"/>
    <property type="evidence" value="ECO:0007669"/>
    <property type="project" value="InterPro"/>
</dbReference>
<dbReference type="Gene3D" id="1.10.420.10">
    <property type="entry name" value="Peroxidase, domain 2"/>
    <property type="match status" value="1"/>
</dbReference>
<dbReference type="PROSITE" id="PS00435">
    <property type="entry name" value="PEROXIDASE_1"/>
    <property type="match status" value="1"/>
</dbReference>
<keyword evidence="7" id="KW-0408">Iron</keyword>
<evidence type="ECO:0000256" key="2">
    <source>
        <dbReference type="ARBA" id="ARBA00005997"/>
    </source>
</evidence>
<evidence type="ECO:0000313" key="11">
    <source>
        <dbReference type="EMBL" id="ORY36530.1"/>
    </source>
</evidence>
<dbReference type="GO" id="GO:0046872">
    <property type="term" value="F:metal ion binding"/>
    <property type="evidence" value="ECO:0007669"/>
    <property type="project" value="UniProtKB-UniRule"/>
</dbReference>
<dbReference type="PRINTS" id="PR00458">
    <property type="entry name" value="PEROXIDASE"/>
</dbReference>
<evidence type="ECO:0000256" key="6">
    <source>
        <dbReference type="ARBA" id="ARBA00023002"/>
    </source>
</evidence>
<dbReference type="InterPro" id="IPR002016">
    <property type="entry name" value="Haem_peroxidase"/>
</dbReference>
<dbReference type="InterPro" id="IPR044831">
    <property type="entry name" value="Ccp1-like"/>
</dbReference>
<dbReference type="GO" id="GO:0000302">
    <property type="term" value="P:response to reactive oxygen species"/>
    <property type="evidence" value="ECO:0007669"/>
    <property type="project" value="TreeGrafter"/>
</dbReference>
<evidence type="ECO:0000256" key="8">
    <source>
        <dbReference type="RuleBase" id="RU363051"/>
    </source>
</evidence>
<proteinExistence type="inferred from homology"/>
<name>A0A1Y2BP48_9FUNG</name>
<dbReference type="EMBL" id="MCGO01000055">
    <property type="protein sequence ID" value="ORY36530.1"/>
    <property type="molecule type" value="Genomic_DNA"/>
</dbReference>
<dbReference type="GO" id="GO:0020037">
    <property type="term" value="F:heme binding"/>
    <property type="evidence" value="ECO:0007669"/>
    <property type="project" value="UniProtKB-UniRule"/>
</dbReference>
<gene>
    <name evidence="11" type="ORF">BCR33DRAFT_478260</name>
</gene>
<reference evidence="11 12" key="1">
    <citation type="submission" date="2016-07" db="EMBL/GenBank/DDBJ databases">
        <title>Pervasive Adenine N6-methylation of Active Genes in Fungi.</title>
        <authorList>
            <consortium name="DOE Joint Genome Institute"/>
            <person name="Mondo S.J."/>
            <person name="Dannebaum R.O."/>
            <person name="Kuo R.C."/>
            <person name="Labutti K."/>
            <person name="Haridas S."/>
            <person name="Kuo A."/>
            <person name="Salamov A."/>
            <person name="Ahrendt S.R."/>
            <person name="Lipzen A."/>
            <person name="Sullivan W."/>
            <person name="Andreopoulos W.B."/>
            <person name="Clum A."/>
            <person name="Lindquist E."/>
            <person name="Daum C."/>
            <person name="Ramamoorthy G.K."/>
            <person name="Gryganskyi A."/>
            <person name="Culley D."/>
            <person name="Magnuson J.K."/>
            <person name="James T.Y."/>
            <person name="O'Malley M.A."/>
            <person name="Stajich J.E."/>
            <person name="Spatafora J.W."/>
            <person name="Visel A."/>
            <person name="Grigoriev I.V."/>
        </authorList>
    </citation>
    <scope>NUCLEOTIDE SEQUENCE [LARGE SCALE GENOMIC DNA]</scope>
    <source>
        <strain evidence="11 12">JEL800</strain>
    </source>
</reference>
<dbReference type="InterPro" id="IPR010255">
    <property type="entry name" value="Haem_peroxidase_sf"/>
</dbReference>
<keyword evidence="9" id="KW-1133">Transmembrane helix</keyword>
<keyword evidence="9" id="KW-0472">Membrane</keyword>
<comment type="similarity">
    <text evidence="2">Belongs to the peroxidase family. Cytochrome c peroxidase subfamily.</text>
</comment>